<evidence type="ECO:0000313" key="2">
    <source>
        <dbReference type="Proteomes" id="UP000033769"/>
    </source>
</evidence>
<organism evidence="1 2">
    <name type="scientific">Orientia tsutsugamushi str. Gilliam</name>
    <dbReference type="NCBI Taxonomy" id="1359184"/>
    <lineage>
        <taxon>Bacteria</taxon>
        <taxon>Pseudomonadati</taxon>
        <taxon>Pseudomonadota</taxon>
        <taxon>Alphaproteobacteria</taxon>
        <taxon>Rickettsiales</taxon>
        <taxon>Rickettsiaceae</taxon>
        <taxon>Rickettsieae</taxon>
        <taxon>Orientia</taxon>
    </lineage>
</organism>
<proteinExistence type="predicted"/>
<comment type="caution">
    <text evidence="1">The sequence shown here is derived from an EMBL/GenBank/DDBJ whole genome shotgun (WGS) entry which is preliminary data.</text>
</comment>
<dbReference type="EMBL" id="LANO01000022">
    <property type="protein sequence ID" value="KJV52497.1"/>
    <property type="molecule type" value="Genomic_DNA"/>
</dbReference>
<name>A0A0F3MAI0_ORITS</name>
<reference evidence="1 2" key="1">
    <citation type="submission" date="2015-02" db="EMBL/GenBank/DDBJ databases">
        <title>Genome Sequencing of Rickettsiales.</title>
        <authorList>
            <person name="Daugherty S.C."/>
            <person name="Su Q."/>
            <person name="Abolude K."/>
            <person name="Beier-Sexton M."/>
            <person name="Carlyon J.A."/>
            <person name="Carter R."/>
            <person name="Day N.P."/>
            <person name="Dumler S.J."/>
            <person name="Dyachenko V."/>
            <person name="Godinez A."/>
            <person name="Kurtti T.J."/>
            <person name="Lichay M."/>
            <person name="Mullins K.E."/>
            <person name="Ott S."/>
            <person name="Pappas-Brown V."/>
            <person name="Paris D.H."/>
            <person name="Patel P."/>
            <person name="Richards A.L."/>
            <person name="Sadzewicz L."/>
            <person name="Sears K."/>
            <person name="Seidman D."/>
            <person name="Sengamalay N."/>
            <person name="Stenos J."/>
            <person name="Tallon L.J."/>
            <person name="Vincent G."/>
            <person name="Fraser C.M."/>
            <person name="Munderloh U."/>
            <person name="Dunning-Hotopp J.C."/>
        </authorList>
    </citation>
    <scope>NUCLEOTIDE SEQUENCE [LARGE SCALE GENOMIC DNA]</scope>
    <source>
        <strain evidence="1 2">Gilliam</strain>
    </source>
</reference>
<sequence>MLQKLAKTMNNKLLLVAAILTISVGGGTIFGIAEKTFSDSCAW</sequence>
<dbReference type="Proteomes" id="UP000033769">
    <property type="component" value="Unassembled WGS sequence"/>
</dbReference>
<protein>
    <submittedName>
        <fullName evidence="1">Sodium/pantothenate symporter domain protein</fullName>
    </submittedName>
</protein>
<feature type="non-terminal residue" evidence="1">
    <location>
        <position position="43"/>
    </location>
</feature>
<dbReference type="AlphaFoldDB" id="A0A0F3MAI0"/>
<evidence type="ECO:0000313" key="1">
    <source>
        <dbReference type="EMBL" id="KJV52497.1"/>
    </source>
</evidence>
<accession>A0A0F3MAI0</accession>
<gene>
    <name evidence="1" type="ORF">OTSGILL_1477</name>
</gene>